<gene>
    <name evidence="1" type="ORF">DX130_02810</name>
</gene>
<accession>A0A371PIF7</accession>
<reference evidence="1 2" key="1">
    <citation type="submission" date="2018-08" db="EMBL/GenBank/DDBJ databases">
        <title>Paenibacillus sp. M4BSY-1, whole genome shotgun sequence.</title>
        <authorList>
            <person name="Tuo L."/>
        </authorList>
    </citation>
    <scope>NUCLEOTIDE SEQUENCE [LARGE SCALE GENOMIC DNA]</scope>
    <source>
        <strain evidence="1 2">M4BSY-1</strain>
    </source>
</reference>
<dbReference type="RefSeq" id="WP_116042655.1">
    <property type="nucleotide sequence ID" value="NZ_QUBQ01000001.1"/>
</dbReference>
<proteinExistence type="predicted"/>
<dbReference type="EMBL" id="QUBQ01000001">
    <property type="protein sequence ID" value="REK76012.1"/>
    <property type="molecule type" value="Genomic_DNA"/>
</dbReference>
<comment type="caution">
    <text evidence="1">The sequence shown here is derived from an EMBL/GenBank/DDBJ whole genome shotgun (WGS) entry which is preliminary data.</text>
</comment>
<evidence type="ECO:0000313" key="2">
    <source>
        <dbReference type="Proteomes" id="UP000261905"/>
    </source>
</evidence>
<name>A0A371PIF7_9BACL</name>
<protein>
    <submittedName>
        <fullName evidence="1">Uncharacterized protein</fullName>
    </submittedName>
</protein>
<keyword evidence="2" id="KW-1185">Reference proteome</keyword>
<organism evidence="1 2">
    <name type="scientific">Paenibacillus paeoniae</name>
    <dbReference type="NCBI Taxonomy" id="2292705"/>
    <lineage>
        <taxon>Bacteria</taxon>
        <taxon>Bacillati</taxon>
        <taxon>Bacillota</taxon>
        <taxon>Bacilli</taxon>
        <taxon>Bacillales</taxon>
        <taxon>Paenibacillaceae</taxon>
        <taxon>Paenibacillus</taxon>
    </lineage>
</organism>
<dbReference type="PROSITE" id="PS51257">
    <property type="entry name" value="PROKAR_LIPOPROTEIN"/>
    <property type="match status" value="1"/>
</dbReference>
<dbReference type="OrthoDB" id="2628706at2"/>
<sequence length="129" mass="15030">MKQYLFLIILLIILSGCSNPRSLPTNIGDALSHTKSVMRDQGLVTVGSYSPNEKVKFRIMVSRNITKEEAKRLAEDFIKEFENQLTNTDTDIDTFYKDHVVYFDLKSEVDGEILYEGKRESVEEIWWKF</sequence>
<dbReference type="AlphaFoldDB" id="A0A371PIF7"/>
<dbReference type="Proteomes" id="UP000261905">
    <property type="component" value="Unassembled WGS sequence"/>
</dbReference>
<evidence type="ECO:0000313" key="1">
    <source>
        <dbReference type="EMBL" id="REK76012.1"/>
    </source>
</evidence>